<proteinExistence type="inferred from homology"/>
<protein>
    <recommendedName>
        <fullName evidence="3 12">DNA replication and repair protein RecF</fullName>
    </recommendedName>
</protein>
<keyword evidence="8 12" id="KW-0067">ATP-binding</keyword>
<name>A0A562JL54_9FIRM</name>
<comment type="subcellular location">
    <subcellularLocation>
        <location evidence="1 12 13">Cytoplasm</location>
    </subcellularLocation>
</comment>
<evidence type="ECO:0000313" key="16">
    <source>
        <dbReference type="Proteomes" id="UP000315343"/>
    </source>
</evidence>
<evidence type="ECO:0000259" key="14">
    <source>
        <dbReference type="Pfam" id="PF02463"/>
    </source>
</evidence>
<evidence type="ECO:0000256" key="9">
    <source>
        <dbReference type="ARBA" id="ARBA00023125"/>
    </source>
</evidence>
<dbReference type="InterPro" id="IPR042174">
    <property type="entry name" value="RecF_2"/>
</dbReference>
<keyword evidence="6 12" id="KW-0547">Nucleotide-binding</keyword>
<dbReference type="Gene3D" id="3.40.50.300">
    <property type="entry name" value="P-loop containing nucleotide triphosphate hydrolases"/>
    <property type="match status" value="1"/>
</dbReference>
<dbReference type="InterPro" id="IPR001238">
    <property type="entry name" value="DNA-binding_RecF"/>
</dbReference>
<evidence type="ECO:0000256" key="2">
    <source>
        <dbReference type="ARBA" id="ARBA00008016"/>
    </source>
</evidence>
<evidence type="ECO:0000256" key="13">
    <source>
        <dbReference type="RuleBase" id="RU000578"/>
    </source>
</evidence>
<keyword evidence="5 12" id="KW-0235">DNA replication</keyword>
<keyword evidence="4 12" id="KW-0963">Cytoplasm</keyword>
<evidence type="ECO:0000256" key="3">
    <source>
        <dbReference type="ARBA" id="ARBA00020170"/>
    </source>
</evidence>
<dbReference type="RefSeq" id="WP_145079625.1">
    <property type="nucleotide sequence ID" value="NZ_DAMBUX010000006.1"/>
</dbReference>
<accession>A0A562JL54</accession>
<dbReference type="HAMAP" id="MF_00365">
    <property type="entry name" value="RecF"/>
    <property type="match status" value="1"/>
</dbReference>
<organism evidence="15 16">
    <name type="scientific">Sedimentibacter saalensis</name>
    <dbReference type="NCBI Taxonomy" id="130788"/>
    <lineage>
        <taxon>Bacteria</taxon>
        <taxon>Bacillati</taxon>
        <taxon>Bacillota</taxon>
        <taxon>Tissierellia</taxon>
        <taxon>Sedimentibacter</taxon>
    </lineage>
</organism>
<dbReference type="GO" id="GO:0003697">
    <property type="term" value="F:single-stranded DNA binding"/>
    <property type="evidence" value="ECO:0007669"/>
    <property type="project" value="UniProtKB-UniRule"/>
</dbReference>
<dbReference type="AlphaFoldDB" id="A0A562JL54"/>
<keyword evidence="16" id="KW-1185">Reference proteome</keyword>
<dbReference type="InterPro" id="IPR003395">
    <property type="entry name" value="RecF/RecN/SMC_N"/>
</dbReference>
<dbReference type="SUPFAM" id="SSF52540">
    <property type="entry name" value="P-loop containing nucleoside triphosphate hydrolases"/>
    <property type="match status" value="1"/>
</dbReference>
<keyword evidence="7 12" id="KW-0227">DNA damage</keyword>
<dbReference type="PROSITE" id="PS00617">
    <property type="entry name" value="RECF_1"/>
    <property type="match status" value="1"/>
</dbReference>
<comment type="function">
    <text evidence="12 13">The RecF protein is involved in DNA metabolism; it is required for DNA replication and normal SOS inducibility. RecF binds preferentially to single-stranded, linear DNA. It also seems to bind ATP.</text>
</comment>
<comment type="caution">
    <text evidence="15">The sequence shown here is derived from an EMBL/GenBank/DDBJ whole genome shotgun (WGS) entry which is preliminary data.</text>
</comment>
<dbReference type="GO" id="GO:0005737">
    <property type="term" value="C:cytoplasm"/>
    <property type="evidence" value="ECO:0007669"/>
    <property type="project" value="UniProtKB-SubCell"/>
</dbReference>
<dbReference type="NCBIfam" id="TIGR00611">
    <property type="entry name" value="recf"/>
    <property type="match status" value="1"/>
</dbReference>
<dbReference type="GO" id="GO:0005524">
    <property type="term" value="F:ATP binding"/>
    <property type="evidence" value="ECO:0007669"/>
    <property type="project" value="UniProtKB-UniRule"/>
</dbReference>
<sequence>MIINKLKIKNYRNFKDAEIELNNSLNIFIGDNGQGKTNLMESIYLSSIGRTFRLNSENELINFSENKSSVEISLIKNNYNMKIDLLLEKNKRKTVHINGVKLDKTSEMIGILNNVIFTPDDMRIIKGSPVERRKFINIDISQIKPKYKYLLNKYKKVVTERNIILKNYYTNPQNKDIINIWNDYLVNTGSDIIFLRNEYIEKLKHYAADIYADISGKKEKFEMSYCCNIGRSEYLDNEIIKKSFHEKVNNNIKNEIMRGTTLYGPHKDDIVIKIDGNECKYFGSQGQQRSAILSIKLAEIEIIKEETGEYPILLLDDVLSELDNKRKGYLMNYIKGIQTVITTTDDHDLKELTKFYNKKIFYINEGKIGNITN</sequence>
<dbReference type="PANTHER" id="PTHR32182">
    <property type="entry name" value="DNA REPLICATION AND REPAIR PROTEIN RECF"/>
    <property type="match status" value="1"/>
</dbReference>
<evidence type="ECO:0000256" key="11">
    <source>
        <dbReference type="ARBA" id="ARBA00023236"/>
    </source>
</evidence>
<evidence type="ECO:0000256" key="10">
    <source>
        <dbReference type="ARBA" id="ARBA00023204"/>
    </source>
</evidence>
<dbReference type="GO" id="GO:0000731">
    <property type="term" value="P:DNA synthesis involved in DNA repair"/>
    <property type="evidence" value="ECO:0007669"/>
    <property type="project" value="TreeGrafter"/>
</dbReference>
<evidence type="ECO:0000256" key="1">
    <source>
        <dbReference type="ARBA" id="ARBA00004496"/>
    </source>
</evidence>
<dbReference type="GO" id="GO:0006302">
    <property type="term" value="P:double-strand break repair"/>
    <property type="evidence" value="ECO:0007669"/>
    <property type="project" value="TreeGrafter"/>
</dbReference>
<dbReference type="Pfam" id="PF02463">
    <property type="entry name" value="SMC_N"/>
    <property type="match status" value="1"/>
</dbReference>
<evidence type="ECO:0000256" key="5">
    <source>
        <dbReference type="ARBA" id="ARBA00022705"/>
    </source>
</evidence>
<dbReference type="Proteomes" id="UP000315343">
    <property type="component" value="Unassembled WGS sequence"/>
</dbReference>
<dbReference type="PROSITE" id="PS00618">
    <property type="entry name" value="RECF_2"/>
    <property type="match status" value="1"/>
</dbReference>
<evidence type="ECO:0000256" key="4">
    <source>
        <dbReference type="ARBA" id="ARBA00022490"/>
    </source>
</evidence>
<dbReference type="PANTHER" id="PTHR32182:SF0">
    <property type="entry name" value="DNA REPLICATION AND REPAIR PROTEIN RECF"/>
    <property type="match status" value="1"/>
</dbReference>
<feature type="binding site" evidence="12">
    <location>
        <begin position="30"/>
        <end position="37"/>
    </location>
    <ligand>
        <name>ATP</name>
        <dbReference type="ChEBI" id="CHEBI:30616"/>
    </ligand>
</feature>
<evidence type="ECO:0000313" key="15">
    <source>
        <dbReference type="EMBL" id="TWH83951.1"/>
    </source>
</evidence>
<keyword evidence="11 12" id="KW-0742">SOS response</keyword>
<dbReference type="OrthoDB" id="9803889at2"/>
<evidence type="ECO:0000256" key="12">
    <source>
        <dbReference type="HAMAP-Rule" id="MF_00365"/>
    </source>
</evidence>
<feature type="domain" description="RecF/RecN/SMC N-terminal" evidence="14">
    <location>
        <begin position="3"/>
        <end position="355"/>
    </location>
</feature>
<evidence type="ECO:0000256" key="7">
    <source>
        <dbReference type="ARBA" id="ARBA00022763"/>
    </source>
</evidence>
<dbReference type="GO" id="GO:0006260">
    <property type="term" value="P:DNA replication"/>
    <property type="evidence" value="ECO:0007669"/>
    <property type="project" value="UniProtKB-UniRule"/>
</dbReference>
<comment type="similarity">
    <text evidence="2 12 13">Belongs to the RecF family.</text>
</comment>
<keyword evidence="10 12" id="KW-0234">DNA repair</keyword>
<evidence type="ECO:0000256" key="6">
    <source>
        <dbReference type="ARBA" id="ARBA00022741"/>
    </source>
</evidence>
<dbReference type="EMBL" id="VLKH01000001">
    <property type="protein sequence ID" value="TWH83951.1"/>
    <property type="molecule type" value="Genomic_DNA"/>
</dbReference>
<reference evidence="15 16" key="1">
    <citation type="submission" date="2019-07" db="EMBL/GenBank/DDBJ databases">
        <title>Genomic Encyclopedia of Type Strains, Phase I: the one thousand microbial genomes (KMG-I) project.</title>
        <authorList>
            <person name="Kyrpides N."/>
        </authorList>
    </citation>
    <scope>NUCLEOTIDE SEQUENCE [LARGE SCALE GENOMIC DNA]</scope>
    <source>
        <strain evidence="15 16">DSM 13558</strain>
    </source>
</reference>
<dbReference type="Gene3D" id="1.20.1050.90">
    <property type="entry name" value="RecF/RecN/SMC, N-terminal domain"/>
    <property type="match status" value="1"/>
</dbReference>
<dbReference type="GO" id="GO:0009432">
    <property type="term" value="P:SOS response"/>
    <property type="evidence" value="ECO:0007669"/>
    <property type="project" value="UniProtKB-UniRule"/>
</dbReference>
<evidence type="ECO:0000256" key="8">
    <source>
        <dbReference type="ARBA" id="ARBA00022840"/>
    </source>
</evidence>
<dbReference type="InterPro" id="IPR018078">
    <property type="entry name" value="DNA-binding_RecF_CS"/>
</dbReference>
<gene>
    <name evidence="12" type="primary">recF</name>
    <name evidence="15" type="ORF">LY60_00573</name>
</gene>
<dbReference type="InterPro" id="IPR027417">
    <property type="entry name" value="P-loop_NTPase"/>
</dbReference>
<keyword evidence="9 12" id="KW-0238">DNA-binding</keyword>